<reference evidence="1 2" key="1">
    <citation type="submission" date="2018-03" db="EMBL/GenBank/DDBJ databases">
        <title>The draft genome of Sphingosinicella sp. GL-C-18.</title>
        <authorList>
            <person name="Liu L."/>
            <person name="Li L."/>
            <person name="Liang L."/>
            <person name="Zhang X."/>
            <person name="Wang T."/>
        </authorList>
    </citation>
    <scope>NUCLEOTIDE SEQUENCE [LARGE SCALE GENOMIC DNA]</scope>
    <source>
        <strain evidence="1 2">GL-C-18</strain>
    </source>
</reference>
<proteinExistence type="predicted"/>
<sequence>MRLAIILLLATGCEAGTGAPPDTSPRAYLLLQPATEEKGWGAIEAMRARLPLEERKRIRSAGLVSTEERTMYVEFDGTCSAGFVRAARRIAEQEGTPKPSCLATLPGAR</sequence>
<comment type="caution">
    <text evidence="1">The sequence shown here is derived from an EMBL/GenBank/DDBJ whole genome shotgun (WGS) entry which is preliminary data.</text>
</comment>
<evidence type="ECO:0000313" key="1">
    <source>
        <dbReference type="EMBL" id="PSJ39552.1"/>
    </source>
</evidence>
<name>A0A2P7QNK4_9SPHN</name>
<dbReference type="EMBL" id="PXYI01000004">
    <property type="protein sequence ID" value="PSJ39552.1"/>
    <property type="molecule type" value="Genomic_DNA"/>
</dbReference>
<gene>
    <name evidence="1" type="ORF">C7I55_13170</name>
</gene>
<keyword evidence="2" id="KW-1185">Reference proteome</keyword>
<protein>
    <submittedName>
        <fullName evidence="1">Uncharacterized protein</fullName>
    </submittedName>
</protein>
<evidence type="ECO:0000313" key="2">
    <source>
        <dbReference type="Proteomes" id="UP000241167"/>
    </source>
</evidence>
<dbReference type="Proteomes" id="UP000241167">
    <property type="component" value="Unassembled WGS sequence"/>
</dbReference>
<organism evidence="1 2">
    <name type="scientific">Allosphingosinicella deserti</name>
    <dbReference type="NCBI Taxonomy" id="2116704"/>
    <lineage>
        <taxon>Bacteria</taxon>
        <taxon>Pseudomonadati</taxon>
        <taxon>Pseudomonadota</taxon>
        <taxon>Alphaproteobacteria</taxon>
        <taxon>Sphingomonadales</taxon>
        <taxon>Sphingomonadaceae</taxon>
        <taxon>Allosphingosinicella</taxon>
    </lineage>
</organism>
<dbReference type="AlphaFoldDB" id="A0A2P7QNK4"/>
<accession>A0A2P7QNK4</accession>